<dbReference type="InterPro" id="IPR032378">
    <property type="entry name" value="ZC3H15/TMA46_C"/>
</dbReference>
<organism evidence="6">
    <name type="scientific">Lotus japonicus</name>
    <name type="common">Lotus corniculatus var. japonicus</name>
    <dbReference type="NCBI Taxonomy" id="34305"/>
    <lineage>
        <taxon>Eukaryota</taxon>
        <taxon>Viridiplantae</taxon>
        <taxon>Streptophyta</taxon>
        <taxon>Embryophyta</taxon>
        <taxon>Tracheophyta</taxon>
        <taxon>Spermatophyta</taxon>
        <taxon>Magnoliopsida</taxon>
        <taxon>eudicotyledons</taxon>
        <taxon>Gunneridae</taxon>
        <taxon>Pentapetalae</taxon>
        <taxon>rosids</taxon>
        <taxon>fabids</taxon>
        <taxon>Fabales</taxon>
        <taxon>Fabaceae</taxon>
        <taxon>Papilionoideae</taxon>
        <taxon>50 kb inversion clade</taxon>
        <taxon>NPAAA clade</taxon>
        <taxon>Hologalegina</taxon>
        <taxon>robinioid clade</taxon>
        <taxon>Loteae</taxon>
        <taxon>Lotus</taxon>
    </lineage>
</organism>
<evidence type="ECO:0000256" key="4">
    <source>
        <dbReference type="SAM" id="MobiDB-lite"/>
    </source>
</evidence>
<dbReference type="EMBL" id="BT135916">
    <property type="protein sequence ID" value="AFK35711.1"/>
    <property type="molecule type" value="mRNA"/>
</dbReference>
<dbReference type="AlphaFoldDB" id="I3S619"/>
<feature type="compositionally biased region" description="Low complexity" evidence="4">
    <location>
        <begin position="100"/>
        <end position="112"/>
    </location>
</feature>
<dbReference type="PANTHER" id="PTHR12681">
    <property type="entry name" value="ZINC FINGER-CONTAINING PROTEIN P48ZNF"/>
    <property type="match status" value="1"/>
</dbReference>
<feature type="compositionally biased region" description="Basic and acidic residues" evidence="4">
    <location>
        <begin position="87"/>
        <end position="99"/>
    </location>
</feature>
<keyword evidence="3" id="KW-0862">Zinc</keyword>
<feature type="region of interest" description="Disordered" evidence="4">
    <location>
        <begin position="43"/>
        <end position="65"/>
    </location>
</feature>
<dbReference type="PANTHER" id="PTHR12681:SF0">
    <property type="entry name" value="ZINC FINGER CCCH DOMAIN-CONTAINING PROTEIN 15"/>
    <property type="match status" value="1"/>
</dbReference>
<reference evidence="6" key="1">
    <citation type="submission" date="2012-05" db="EMBL/GenBank/DDBJ databases">
        <authorList>
            <person name="Krishnakumar V."/>
            <person name="Cheung F."/>
            <person name="Xiao Y."/>
            <person name="Chan A."/>
            <person name="Moskal W.A."/>
            <person name="Town C.D."/>
        </authorList>
    </citation>
    <scope>NUCLEOTIDE SEQUENCE</scope>
</reference>
<keyword evidence="2" id="KW-0863">Zinc-finger</keyword>
<evidence type="ECO:0000256" key="2">
    <source>
        <dbReference type="ARBA" id="ARBA00022771"/>
    </source>
</evidence>
<name>I3S619_LOTJA</name>
<feature type="region of interest" description="Disordered" evidence="4">
    <location>
        <begin position="81"/>
        <end position="145"/>
    </location>
</feature>
<dbReference type="GO" id="GO:0002181">
    <property type="term" value="P:cytoplasmic translation"/>
    <property type="evidence" value="ECO:0007669"/>
    <property type="project" value="TreeGrafter"/>
</dbReference>
<dbReference type="GO" id="GO:0005829">
    <property type="term" value="C:cytosol"/>
    <property type="evidence" value="ECO:0007669"/>
    <property type="project" value="TreeGrafter"/>
</dbReference>
<evidence type="ECO:0000256" key="3">
    <source>
        <dbReference type="ARBA" id="ARBA00022833"/>
    </source>
</evidence>
<evidence type="ECO:0000256" key="1">
    <source>
        <dbReference type="ARBA" id="ARBA00022723"/>
    </source>
</evidence>
<evidence type="ECO:0000259" key="5">
    <source>
        <dbReference type="Pfam" id="PF16543"/>
    </source>
</evidence>
<sequence>MKALLDEESEKISIEEEIENQRAKVATTTPMTTELFFQWRKKKTEERDAKLASQQAERAKNDRMSGRELFLSDASLFVDDDEAYDQYQREPETEQKAAEEGPSSSAAAGADAEVPDPDDDDDELDLDELNELEASLSKTSIQIKE</sequence>
<dbReference type="GO" id="GO:0003729">
    <property type="term" value="F:mRNA binding"/>
    <property type="evidence" value="ECO:0007669"/>
    <property type="project" value="TreeGrafter"/>
</dbReference>
<feature type="compositionally biased region" description="Acidic residues" evidence="4">
    <location>
        <begin position="113"/>
        <end position="131"/>
    </location>
</feature>
<dbReference type="GO" id="GO:0008270">
    <property type="term" value="F:zinc ion binding"/>
    <property type="evidence" value="ECO:0007669"/>
    <property type="project" value="UniProtKB-KW"/>
</dbReference>
<protein>
    <recommendedName>
        <fullName evidence="5">ZC3H15/TMA46 family C-terminal domain-containing protein</fullName>
    </recommendedName>
</protein>
<dbReference type="Gene3D" id="6.20.400.10">
    <property type="match status" value="1"/>
</dbReference>
<proteinExistence type="evidence at transcript level"/>
<accession>I3S619</accession>
<dbReference type="Pfam" id="PF16543">
    <property type="entry name" value="DFRP_C"/>
    <property type="match status" value="1"/>
</dbReference>
<feature type="domain" description="ZC3H15/TMA46 family C-terminal" evidence="5">
    <location>
        <begin position="11"/>
        <end position="90"/>
    </location>
</feature>
<evidence type="ECO:0000313" key="6">
    <source>
        <dbReference type="EMBL" id="AFK35711.1"/>
    </source>
</evidence>
<keyword evidence="1" id="KW-0479">Metal-binding</keyword>